<dbReference type="GO" id="GO:0005524">
    <property type="term" value="F:ATP binding"/>
    <property type="evidence" value="ECO:0007669"/>
    <property type="project" value="UniProtKB-KW"/>
</dbReference>
<feature type="domain" description="Helicase C-terminal" evidence="6">
    <location>
        <begin position="23"/>
        <end position="107"/>
    </location>
</feature>
<dbReference type="InterPro" id="IPR001650">
    <property type="entry name" value="Helicase_C-like"/>
</dbReference>
<keyword evidence="4" id="KW-0067">ATP-binding</keyword>
<dbReference type="EMBL" id="AP021874">
    <property type="protein sequence ID" value="BBO67679.1"/>
    <property type="molecule type" value="Genomic_DNA"/>
</dbReference>
<dbReference type="GO" id="GO:0016787">
    <property type="term" value="F:hydrolase activity"/>
    <property type="evidence" value="ECO:0007669"/>
    <property type="project" value="UniProtKB-KW"/>
</dbReference>
<dbReference type="SMART" id="SM00490">
    <property type="entry name" value="HELICc"/>
    <property type="match status" value="1"/>
</dbReference>
<name>A0A5K7YII0_9BACT</name>
<dbReference type="InterPro" id="IPR054712">
    <property type="entry name" value="Cas3-like_dom"/>
</dbReference>
<dbReference type="Gene3D" id="3.40.50.300">
    <property type="entry name" value="P-loop containing nucleotide triphosphate hydrolases"/>
    <property type="match status" value="1"/>
</dbReference>
<dbReference type="Proteomes" id="UP000427906">
    <property type="component" value="Chromosome"/>
</dbReference>
<dbReference type="GO" id="GO:0004386">
    <property type="term" value="F:helicase activity"/>
    <property type="evidence" value="ECO:0007669"/>
    <property type="project" value="UniProtKB-KW"/>
</dbReference>
<dbReference type="GO" id="GO:0051607">
    <property type="term" value="P:defense response to virus"/>
    <property type="evidence" value="ECO:0007669"/>
    <property type="project" value="UniProtKB-KW"/>
</dbReference>
<evidence type="ECO:0000256" key="3">
    <source>
        <dbReference type="ARBA" id="ARBA00022806"/>
    </source>
</evidence>
<dbReference type="SUPFAM" id="SSF52540">
    <property type="entry name" value="P-loop containing nucleoside triphosphate hydrolases"/>
    <property type="match status" value="1"/>
</dbReference>
<sequence length="315" mass="36059">MVRKQIEQEKSTLVILNTKSDARKMYEECRSIECEKAFLTTDLCPAHRLNVLERLRENLSPKTKQVTLCVSTQLIEAGVDVSFDCVIRAQAGMDSIIQAAGRCNRNKENPTPQPVFVVDIQDEKLSRLPEIKDGKDVTARVFREKRDGNLLSDEVINLFYQYYFFDQQKGKNVGKMDYKTKDDKTTIYNLLNKNSLGAVAYRNRNNRDYKGLPCAFQTAADEFSVIDGIQTGVVVPYGEALKLVDEFQRSHEPKEKMRILKQMQKYTVSIYSNCLDEIKKGASLVDGTFYLLSPDYYDAEEQGLKREAMFSFLNA</sequence>
<evidence type="ECO:0000256" key="4">
    <source>
        <dbReference type="ARBA" id="ARBA00022840"/>
    </source>
</evidence>
<protein>
    <recommendedName>
        <fullName evidence="6">Helicase C-terminal domain-containing protein</fullName>
    </recommendedName>
</protein>
<accession>A0A5K7YII0</accession>
<reference evidence="7 8" key="1">
    <citation type="submission" date="2019-11" db="EMBL/GenBank/DDBJ databases">
        <title>Comparative genomics of hydrocarbon-degrading Desulfosarcina strains.</title>
        <authorList>
            <person name="Watanabe M."/>
            <person name="Kojima H."/>
            <person name="Fukui M."/>
        </authorList>
    </citation>
    <scope>NUCLEOTIDE SEQUENCE [LARGE SCALE GENOMIC DNA]</scope>
    <source>
        <strain evidence="7 8">PL12</strain>
    </source>
</reference>
<evidence type="ECO:0000256" key="2">
    <source>
        <dbReference type="ARBA" id="ARBA00022801"/>
    </source>
</evidence>
<gene>
    <name evidence="7" type="ORF">DSCA_16090</name>
</gene>
<keyword evidence="1" id="KW-0547">Nucleotide-binding</keyword>
<evidence type="ECO:0000313" key="8">
    <source>
        <dbReference type="Proteomes" id="UP000427906"/>
    </source>
</evidence>
<evidence type="ECO:0000313" key="7">
    <source>
        <dbReference type="EMBL" id="BBO67679.1"/>
    </source>
</evidence>
<keyword evidence="3" id="KW-0347">Helicase</keyword>
<evidence type="ECO:0000259" key="6">
    <source>
        <dbReference type="SMART" id="SM00490"/>
    </source>
</evidence>
<dbReference type="AlphaFoldDB" id="A0A5K7YII0"/>
<dbReference type="InterPro" id="IPR027417">
    <property type="entry name" value="P-loop_NTPase"/>
</dbReference>
<proteinExistence type="predicted"/>
<dbReference type="KEGG" id="dalk:DSCA_16090"/>
<keyword evidence="5" id="KW-0051">Antiviral defense</keyword>
<keyword evidence="8" id="KW-1185">Reference proteome</keyword>
<keyword evidence="2" id="KW-0378">Hydrolase</keyword>
<evidence type="ECO:0000256" key="1">
    <source>
        <dbReference type="ARBA" id="ARBA00022741"/>
    </source>
</evidence>
<dbReference type="Pfam" id="PF22590">
    <property type="entry name" value="Cas3-like_C_2"/>
    <property type="match status" value="1"/>
</dbReference>
<organism evidence="7 8">
    <name type="scientific">Desulfosarcina alkanivorans</name>
    <dbReference type="NCBI Taxonomy" id="571177"/>
    <lineage>
        <taxon>Bacteria</taxon>
        <taxon>Pseudomonadati</taxon>
        <taxon>Thermodesulfobacteriota</taxon>
        <taxon>Desulfobacteria</taxon>
        <taxon>Desulfobacterales</taxon>
        <taxon>Desulfosarcinaceae</taxon>
        <taxon>Desulfosarcina</taxon>
    </lineage>
</organism>
<evidence type="ECO:0000256" key="5">
    <source>
        <dbReference type="ARBA" id="ARBA00023118"/>
    </source>
</evidence>